<dbReference type="EMBL" id="CP102480">
    <property type="protein sequence ID" value="UUX49252.1"/>
    <property type="molecule type" value="Genomic_DNA"/>
</dbReference>
<protein>
    <submittedName>
        <fullName evidence="1">DUF1028 domain-containing protein</fullName>
    </submittedName>
</protein>
<dbReference type="Proteomes" id="UP001060336">
    <property type="component" value="Chromosome"/>
</dbReference>
<evidence type="ECO:0000313" key="1">
    <source>
        <dbReference type="EMBL" id="UUX49252.1"/>
    </source>
</evidence>
<dbReference type="PANTHER" id="PTHR39328">
    <property type="entry name" value="BLL2871 PROTEIN"/>
    <property type="match status" value="1"/>
</dbReference>
<sequence>MTFSLAGRCLETGRIGFAVATSSVCVGARVGAVTEGCVVFSQARTDPRLHSFGIAAWRRTHDAGQTLDAMRDAATAPHWRQLGVLPFEGIPLHHTGASCLAHCGGESGANSLALGNFLGTAKVLPEMVRAFEKTSGSLEERLQAGMKAGEAAGSEKEPLQSAALKVLGSEGLMDADLRVDYSTDPLTDLAKLWEDWAPKASAYRIRAIDPDSAPSSAEVEGKK</sequence>
<dbReference type="PANTHER" id="PTHR39328:SF1">
    <property type="entry name" value="BLL2871 PROTEIN"/>
    <property type="match status" value="1"/>
</dbReference>
<dbReference type="InterPro" id="IPR029055">
    <property type="entry name" value="Ntn_hydrolases_N"/>
</dbReference>
<dbReference type="KEGG" id="naci:NUH88_17845"/>
<dbReference type="Pfam" id="PF06267">
    <property type="entry name" value="DUF1028"/>
    <property type="match status" value="1"/>
</dbReference>
<dbReference type="InterPro" id="IPR010430">
    <property type="entry name" value="DUF1028"/>
</dbReference>
<organism evidence="1 2">
    <name type="scientific">Nisaea acidiphila</name>
    <dbReference type="NCBI Taxonomy" id="1862145"/>
    <lineage>
        <taxon>Bacteria</taxon>
        <taxon>Pseudomonadati</taxon>
        <taxon>Pseudomonadota</taxon>
        <taxon>Alphaproteobacteria</taxon>
        <taxon>Rhodospirillales</taxon>
        <taxon>Thalassobaculaceae</taxon>
        <taxon>Nisaea</taxon>
    </lineage>
</organism>
<reference evidence="1" key="1">
    <citation type="submission" date="2022-08" db="EMBL/GenBank/DDBJ databases">
        <title>Nisaea acidiphila sp. nov., isolated from a marine algal debris and emended description of the genus Nisaea Urios et al. 2008.</title>
        <authorList>
            <person name="Kwon K."/>
        </authorList>
    </citation>
    <scope>NUCLEOTIDE SEQUENCE</scope>
    <source>
        <strain evidence="1">MEBiC11861</strain>
    </source>
</reference>
<keyword evidence="2" id="KW-1185">Reference proteome</keyword>
<gene>
    <name evidence="1" type="ORF">NUH88_17845</name>
</gene>
<dbReference type="RefSeq" id="WP_257767801.1">
    <property type="nucleotide sequence ID" value="NZ_CP102480.1"/>
</dbReference>
<proteinExistence type="predicted"/>
<evidence type="ECO:0000313" key="2">
    <source>
        <dbReference type="Proteomes" id="UP001060336"/>
    </source>
</evidence>
<dbReference type="SUPFAM" id="SSF56235">
    <property type="entry name" value="N-terminal nucleophile aminohydrolases (Ntn hydrolases)"/>
    <property type="match status" value="1"/>
</dbReference>
<accession>A0A9J7ASE1</accession>
<dbReference type="Gene3D" id="3.60.20.10">
    <property type="entry name" value="Glutamine Phosphoribosylpyrophosphate, subunit 1, domain 1"/>
    <property type="match status" value="1"/>
</dbReference>
<dbReference type="AlphaFoldDB" id="A0A9J7ASE1"/>
<name>A0A9J7ASE1_9PROT</name>